<keyword evidence="13" id="KW-0547">Nucleotide-binding</keyword>
<comment type="caution">
    <text evidence="17">The sequence shown here is derived from an EMBL/GenBank/DDBJ whole genome shotgun (WGS) entry which is preliminary data.</text>
</comment>
<proteinExistence type="inferred from homology"/>
<comment type="catalytic activity">
    <reaction evidence="13">
        <text>L-aspartate + ATP = 4-phospho-L-aspartate + ADP</text>
        <dbReference type="Rhea" id="RHEA:23776"/>
        <dbReference type="ChEBI" id="CHEBI:29991"/>
        <dbReference type="ChEBI" id="CHEBI:30616"/>
        <dbReference type="ChEBI" id="CHEBI:57535"/>
        <dbReference type="ChEBI" id="CHEBI:456216"/>
        <dbReference type="EC" id="2.7.2.4"/>
    </reaction>
</comment>
<keyword evidence="10" id="KW-0486">Methionine biosynthesis</keyword>
<dbReference type="InterPro" id="IPR005106">
    <property type="entry name" value="Asp/hSer_DH_NAD-bd"/>
</dbReference>
<dbReference type="InterPro" id="IPR049638">
    <property type="entry name" value="AK-HD"/>
</dbReference>
<dbReference type="InterPro" id="IPR001342">
    <property type="entry name" value="HDH_cat"/>
</dbReference>
<feature type="domain" description="Aspartate/homoserine dehydrogenase NAD-binding" evidence="16">
    <location>
        <begin position="434"/>
        <end position="566"/>
    </location>
</feature>
<dbReference type="InterPro" id="IPR019811">
    <property type="entry name" value="HDH_CS"/>
</dbReference>
<dbReference type="InterPro" id="IPR042199">
    <property type="entry name" value="AsparK_Bifunc_asparK/hSer_DH"/>
</dbReference>
<dbReference type="GO" id="GO:0009086">
    <property type="term" value="P:methionine biosynthetic process"/>
    <property type="evidence" value="ECO:0007669"/>
    <property type="project" value="UniProtKB-KW"/>
</dbReference>
<dbReference type="Pfam" id="PF00742">
    <property type="entry name" value="Homoserine_dh"/>
    <property type="match status" value="1"/>
</dbReference>
<keyword evidence="8 13" id="KW-0521">NADP</keyword>
<dbReference type="FunFam" id="3.30.360.10:FF:000006">
    <property type="entry name" value="Bifunctional aspartokinase/homoserine dehydrogenase"/>
    <property type="match status" value="1"/>
</dbReference>
<dbReference type="Pfam" id="PF03447">
    <property type="entry name" value="NAD_binding_3"/>
    <property type="match status" value="1"/>
</dbReference>
<reference evidence="17 18" key="1">
    <citation type="submission" date="2019-01" db="EMBL/GenBank/DDBJ databases">
        <title>Genome sequences of marine Pseudoalteromonas species.</title>
        <authorList>
            <person name="Boraston A.B."/>
            <person name="Hehemann J.-H."/>
            <person name="Vickers C.J."/>
            <person name="Salama-Alber O."/>
            <person name="Abe K."/>
            <person name="Hettle A.J."/>
        </authorList>
    </citation>
    <scope>NUCLEOTIDE SEQUENCE [LARGE SCALE GENOMIC DNA]</scope>
    <source>
        <strain evidence="17 18">PS42</strain>
    </source>
</reference>
<dbReference type="InterPro" id="IPR011147">
    <property type="entry name" value="Bifunc_Aspkin/hSer_DH"/>
</dbReference>
<keyword evidence="7" id="KW-0791">Threonine biosynthesis</keyword>
<dbReference type="PANTHER" id="PTHR43070:SF5">
    <property type="entry name" value="HOMOSERINE DEHYDROGENASE"/>
    <property type="match status" value="1"/>
</dbReference>
<dbReference type="InterPro" id="IPR001048">
    <property type="entry name" value="Asp/Glu/Uridylate_kinase"/>
</dbReference>
<evidence type="ECO:0000259" key="16">
    <source>
        <dbReference type="Pfam" id="PF03447"/>
    </source>
</evidence>
<evidence type="ECO:0000256" key="3">
    <source>
        <dbReference type="ARBA" id="ARBA00005056"/>
    </source>
</evidence>
<dbReference type="InterPro" id="IPR036393">
    <property type="entry name" value="AceGlu_kinase-like_sf"/>
</dbReference>
<comment type="pathway">
    <text evidence="5 13">Amino-acid biosynthesis; L-threonine biosynthesis; L-threonine from L-aspartate: step 1/5.</text>
</comment>
<dbReference type="SUPFAM" id="SSF53633">
    <property type="entry name" value="Carbamate kinase-like"/>
    <property type="match status" value="1"/>
</dbReference>
<dbReference type="InterPro" id="IPR036291">
    <property type="entry name" value="NAD(P)-bd_dom_sf"/>
</dbReference>
<evidence type="ECO:0000259" key="15">
    <source>
        <dbReference type="Pfam" id="PF00742"/>
    </source>
</evidence>
<dbReference type="RefSeq" id="WP_149613916.1">
    <property type="nucleotide sequence ID" value="NZ_SEUK01000045.1"/>
</dbReference>
<evidence type="ECO:0000256" key="13">
    <source>
        <dbReference type="PIRNR" id="PIRNR000727"/>
    </source>
</evidence>
<dbReference type="GO" id="GO:0050661">
    <property type="term" value="F:NADP binding"/>
    <property type="evidence" value="ECO:0007669"/>
    <property type="project" value="UniProtKB-UniRule"/>
</dbReference>
<evidence type="ECO:0000256" key="5">
    <source>
        <dbReference type="ARBA" id="ARBA00005139"/>
    </source>
</evidence>
<comment type="pathway">
    <text evidence="3 13">Amino-acid biosynthesis; L-threonine biosynthesis; L-threonine from L-aspartate: step 3/5.</text>
</comment>
<keyword evidence="13 17" id="KW-0808">Transferase</keyword>
<comment type="pathway">
    <text evidence="2 13">Amino-acid biosynthesis; L-methionine biosynthesis via de novo pathway; L-homoserine from L-aspartate: step 1/3.</text>
</comment>
<dbReference type="PROSITE" id="PS01042">
    <property type="entry name" value="HOMOSER_DHGENASE"/>
    <property type="match status" value="1"/>
</dbReference>
<keyword evidence="13" id="KW-0067">ATP-binding</keyword>
<dbReference type="NCBIfam" id="NF007003">
    <property type="entry name" value="PRK09466.1"/>
    <property type="match status" value="1"/>
</dbReference>
<comment type="pathway">
    <text evidence="4 13">Amino-acid biosynthesis; L-methionine biosynthesis via de novo pathway; L-homoserine from L-aspartate: step 3/3.</text>
</comment>
<comment type="catalytic activity">
    <reaction evidence="12">
        <text>L-homoserine + NAD(+) = L-aspartate 4-semialdehyde + NADH + H(+)</text>
        <dbReference type="Rhea" id="RHEA:15757"/>
        <dbReference type="ChEBI" id="CHEBI:15378"/>
        <dbReference type="ChEBI" id="CHEBI:57476"/>
        <dbReference type="ChEBI" id="CHEBI:57540"/>
        <dbReference type="ChEBI" id="CHEBI:57945"/>
        <dbReference type="ChEBI" id="CHEBI:537519"/>
        <dbReference type="EC" id="1.1.1.3"/>
    </reaction>
    <physiologicalReaction direction="right-to-left" evidence="12">
        <dbReference type="Rhea" id="RHEA:15759"/>
    </physiologicalReaction>
</comment>
<feature type="domain" description="Homoserine dehydrogenase catalytic" evidence="15">
    <location>
        <begin position="576"/>
        <end position="773"/>
    </location>
</feature>
<dbReference type="GO" id="GO:0009090">
    <property type="term" value="P:homoserine biosynthetic process"/>
    <property type="evidence" value="ECO:0007669"/>
    <property type="project" value="UniProtKB-ARBA"/>
</dbReference>
<dbReference type="GO" id="GO:0004412">
    <property type="term" value="F:homoserine dehydrogenase activity"/>
    <property type="evidence" value="ECO:0007669"/>
    <property type="project" value="UniProtKB-UniRule"/>
</dbReference>
<dbReference type="EMBL" id="SEUK01000045">
    <property type="protein sequence ID" value="KAA1162102.1"/>
    <property type="molecule type" value="Genomic_DNA"/>
</dbReference>
<keyword evidence="13 17" id="KW-0418">Kinase</keyword>
<dbReference type="AlphaFoldDB" id="A0AB73BJ18"/>
<dbReference type="PANTHER" id="PTHR43070">
    <property type="match status" value="1"/>
</dbReference>
<dbReference type="EC" id="1.1.1.3" evidence="13"/>
<keyword evidence="6 13" id="KW-0028">Amino-acid biosynthesis</keyword>
<comment type="pathway">
    <text evidence="13">Amino-acid biosynthesis; L-lysine biosynthesis via DAP pathway; (S)-tetrahydrodipicolinate from L-aspartate: step 1/4.</text>
</comment>
<dbReference type="PROSITE" id="PS00324">
    <property type="entry name" value="ASPARTOKINASE"/>
    <property type="match status" value="1"/>
</dbReference>
<dbReference type="PIRSF" id="PIRSF000727">
    <property type="entry name" value="ThrA"/>
    <property type="match status" value="1"/>
</dbReference>
<sequence length="781" mass="86180">MTKNIHKFGGSSLSSAQRYKSVAGIILEHTQPGDCVVVSAAGKTTDTLVKLWQSYQQQDTHVIADILLQLNNHQIDLIEQLLQANTKRNALKILNEELSTITLLAQTGQLQEAQLLAHGELWSARVLAAYLQELNADACVHDARALFTLNDGQLLHEQNTQQCANLIAHNKINVVTGFIAANTAGDTVTLGRNGSDYSTTLLANYCHAKQVCIWTDTQGVFSTDPRKVSKAIKYAKVCRGQANLLARLGNPVLHAKTLSPLKNTDIKLSVRSSFDVQASSTDIVKEGSAKQKRFITTLQNIDLLIVENLSEGDIAHVSQLIQHSLHHFSQNGETYLVVPAISTHQVISYFEGRANINESSLHGCAVIAPEQDISKLHLLAINLLNAHAIEPRFAHQDSGYILLLTDQVIDSDILSILHDKLINKGQEIALIVAGLGNVGEVFIEQLSTQVERLSDDFSIKLVGLVRSQKMLFNPNGIGVSQWKTQFQLEASDYQNQTLLNAIDELDYEHKVIVDITASEKFSRLYPDFVEMDCHLISANKYAGTAPTNWYKALRTSISERNLHWRYNTSVGAGLPINFALADLQNSGDKITRIEGVFSGTLSWLCSKYDGSIIFSDLVLEAQKMGFTEPDPREDLSGRDMQRKLLILARELGVELNLEDISLSALMPDELAQGGWDDFLSKKSQLDSFIQEHAKRAKAQNSVLRYTGLLEIAENEVIAKVGIAYVLQSDVLASLTPGDNIFVINSKWYSDNALVIQGPGAGKEVTAAGVHSDLYWLVQNLR</sequence>
<comment type="subunit">
    <text evidence="13">Homotetramer.</text>
</comment>
<evidence type="ECO:0000256" key="1">
    <source>
        <dbReference type="ARBA" id="ARBA00001920"/>
    </source>
</evidence>
<gene>
    <name evidence="17" type="primary">metL</name>
    <name evidence="17" type="ORF">EU508_06745</name>
</gene>
<evidence type="ECO:0000256" key="12">
    <source>
        <dbReference type="ARBA" id="ARBA00049031"/>
    </source>
</evidence>
<evidence type="ECO:0000256" key="11">
    <source>
        <dbReference type="ARBA" id="ARBA00048841"/>
    </source>
</evidence>
<evidence type="ECO:0000256" key="2">
    <source>
        <dbReference type="ARBA" id="ARBA00004986"/>
    </source>
</evidence>
<accession>A0AB73BJ18</accession>
<evidence type="ECO:0000259" key="14">
    <source>
        <dbReference type="Pfam" id="PF00696"/>
    </source>
</evidence>
<dbReference type="Gene3D" id="3.40.1160.10">
    <property type="entry name" value="Acetylglutamate kinase-like"/>
    <property type="match status" value="1"/>
</dbReference>
<dbReference type="SUPFAM" id="SSF55347">
    <property type="entry name" value="Glyceraldehyde-3-phosphate dehydrogenase-like, C-terminal domain"/>
    <property type="match status" value="1"/>
</dbReference>
<protein>
    <recommendedName>
        <fullName evidence="13">Bifunctional aspartokinase/homoserine dehydrogenase</fullName>
    </recommendedName>
    <domain>
        <recommendedName>
            <fullName evidence="13">Aspartokinase</fullName>
            <ecNumber evidence="13">2.7.2.4</ecNumber>
        </recommendedName>
    </domain>
    <domain>
        <recommendedName>
            <fullName evidence="13">Homoserine dehydrogenase</fullName>
            <ecNumber evidence="13">1.1.1.3</ecNumber>
        </recommendedName>
    </domain>
</protein>
<dbReference type="InterPro" id="IPR018042">
    <property type="entry name" value="Aspartate_kinase_CS"/>
</dbReference>
<dbReference type="GO" id="GO:0004072">
    <property type="term" value="F:aspartate kinase activity"/>
    <property type="evidence" value="ECO:0007669"/>
    <property type="project" value="UniProtKB-UniRule"/>
</dbReference>
<evidence type="ECO:0000256" key="6">
    <source>
        <dbReference type="ARBA" id="ARBA00022605"/>
    </source>
</evidence>
<organism evidence="17 18">
    <name type="scientific">Pseudoalteromonas fuliginea</name>
    <dbReference type="NCBI Taxonomy" id="1872678"/>
    <lineage>
        <taxon>Bacteria</taxon>
        <taxon>Pseudomonadati</taxon>
        <taxon>Pseudomonadota</taxon>
        <taxon>Gammaproteobacteria</taxon>
        <taxon>Alteromonadales</taxon>
        <taxon>Pseudoalteromonadaceae</taxon>
        <taxon>Pseudoalteromonas</taxon>
    </lineage>
</organism>
<evidence type="ECO:0000256" key="8">
    <source>
        <dbReference type="ARBA" id="ARBA00022857"/>
    </source>
</evidence>
<comment type="catalytic activity">
    <reaction evidence="11">
        <text>L-homoserine + NADP(+) = L-aspartate 4-semialdehyde + NADPH + H(+)</text>
        <dbReference type="Rhea" id="RHEA:15761"/>
        <dbReference type="ChEBI" id="CHEBI:15378"/>
        <dbReference type="ChEBI" id="CHEBI:57476"/>
        <dbReference type="ChEBI" id="CHEBI:57783"/>
        <dbReference type="ChEBI" id="CHEBI:58349"/>
        <dbReference type="ChEBI" id="CHEBI:537519"/>
        <dbReference type="EC" id="1.1.1.3"/>
    </reaction>
    <physiologicalReaction direction="right-to-left" evidence="11">
        <dbReference type="Rhea" id="RHEA:15763"/>
    </physiologicalReaction>
</comment>
<dbReference type="GO" id="GO:0009089">
    <property type="term" value="P:lysine biosynthetic process via diaminopimelate"/>
    <property type="evidence" value="ECO:0007669"/>
    <property type="project" value="UniProtKB-UniRule"/>
</dbReference>
<dbReference type="GO" id="GO:0005524">
    <property type="term" value="F:ATP binding"/>
    <property type="evidence" value="ECO:0007669"/>
    <property type="project" value="UniProtKB-UniRule"/>
</dbReference>
<evidence type="ECO:0000256" key="10">
    <source>
        <dbReference type="ARBA" id="ARBA00023167"/>
    </source>
</evidence>
<comment type="similarity">
    <text evidence="13">In the N-terminal section; belongs to the aspartokinase family.</text>
</comment>
<dbReference type="Gene3D" id="3.40.50.720">
    <property type="entry name" value="NAD(P)-binding Rossmann-like Domain"/>
    <property type="match status" value="1"/>
</dbReference>
<evidence type="ECO:0000313" key="17">
    <source>
        <dbReference type="EMBL" id="KAA1162102.1"/>
    </source>
</evidence>
<evidence type="ECO:0000256" key="7">
    <source>
        <dbReference type="ARBA" id="ARBA00022697"/>
    </source>
</evidence>
<dbReference type="Pfam" id="PF00696">
    <property type="entry name" value="AA_kinase"/>
    <property type="match status" value="1"/>
</dbReference>
<evidence type="ECO:0000256" key="9">
    <source>
        <dbReference type="ARBA" id="ARBA00023002"/>
    </source>
</evidence>
<dbReference type="GO" id="GO:0009088">
    <property type="term" value="P:threonine biosynthetic process"/>
    <property type="evidence" value="ECO:0007669"/>
    <property type="project" value="UniProtKB-UniRule"/>
</dbReference>
<dbReference type="Gene3D" id="3.30.360.10">
    <property type="entry name" value="Dihydrodipicolinate Reductase, domain 2"/>
    <property type="match status" value="1"/>
</dbReference>
<keyword evidence="9 13" id="KW-0560">Oxidoreductase</keyword>
<dbReference type="EC" id="2.7.2.4" evidence="13"/>
<evidence type="ECO:0000256" key="4">
    <source>
        <dbReference type="ARBA" id="ARBA00005062"/>
    </source>
</evidence>
<dbReference type="Gene3D" id="1.20.120.1320">
    <property type="entry name" value="Aspartokinase, catalytic domain"/>
    <property type="match status" value="1"/>
</dbReference>
<evidence type="ECO:0000313" key="18">
    <source>
        <dbReference type="Proteomes" id="UP000324162"/>
    </source>
</evidence>
<comment type="cofactor">
    <cofactor evidence="1">
        <name>a metal cation</name>
        <dbReference type="ChEBI" id="CHEBI:25213"/>
    </cofactor>
</comment>
<name>A0AB73BJ18_9GAMM</name>
<dbReference type="SUPFAM" id="SSF51735">
    <property type="entry name" value="NAD(P)-binding Rossmann-fold domains"/>
    <property type="match status" value="1"/>
</dbReference>
<comment type="similarity">
    <text evidence="13">In the C-terminal section; belongs to the homoserine dehydrogenase family.</text>
</comment>
<dbReference type="Proteomes" id="UP000324162">
    <property type="component" value="Unassembled WGS sequence"/>
</dbReference>
<feature type="domain" description="Aspartate/glutamate/uridylate kinase" evidence="14">
    <location>
        <begin position="5"/>
        <end position="271"/>
    </location>
</feature>